<dbReference type="GO" id="GO:0000455">
    <property type="term" value="P:enzyme-directed rRNA pseudouridine synthesis"/>
    <property type="evidence" value="ECO:0007669"/>
    <property type="project" value="UniProtKB-ARBA"/>
</dbReference>
<dbReference type="Gene3D" id="3.30.2350.10">
    <property type="entry name" value="Pseudouridine synthase"/>
    <property type="match status" value="1"/>
</dbReference>
<dbReference type="AlphaFoldDB" id="A0A2M6WUD2"/>
<evidence type="ECO:0000313" key="8">
    <source>
        <dbReference type="Proteomes" id="UP000228533"/>
    </source>
</evidence>
<dbReference type="PANTHER" id="PTHR21600">
    <property type="entry name" value="MITOCHONDRIAL RNA PSEUDOURIDINE SYNTHASE"/>
    <property type="match status" value="1"/>
</dbReference>
<evidence type="ECO:0000256" key="1">
    <source>
        <dbReference type="ARBA" id="ARBA00010876"/>
    </source>
</evidence>
<dbReference type="InterPro" id="IPR002942">
    <property type="entry name" value="S4_RNA-bd"/>
</dbReference>
<dbReference type="SUPFAM" id="SSF55174">
    <property type="entry name" value="Alpha-L RNA-binding motif"/>
    <property type="match status" value="1"/>
</dbReference>
<reference evidence="8" key="1">
    <citation type="submission" date="2017-09" db="EMBL/GenBank/DDBJ databases">
        <title>Depth-based differentiation of microbial function through sediment-hosted aquifers and enrichment of novel symbionts in the deep terrestrial subsurface.</title>
        <authorList>
            <person name="Probst A.J."/>
            <person name="Ladd B."/>
            <person name="Jarett J.K."/>
            <person name="Geller-Mcgrath D.E."/>
            <person name="Sieber C.M.K."/>
            <person name="Emerson J.B."/>
            <person name="Anantharaman K."/>
            <person name="Thomas B.C."/>
            <person name="Malmstrom R."/>
            <person name="Stieglmeier M."/>
            <person name="Klingl A."/>
            <person name="Woyke T."/>
            <person name="Ryan C.M."/>
            <person name="Banfield J.F."/>
        </authorList>
    </citation>
    <scope>NUCLEOTIDE SEQUENCE [LARGE SCALE GENOMIC DNA]</scope>
</reference>
<dbReference type="InterPro" id="IPR050188">
    <property type="entry name" value="RluA_PseudoU_synthase"/>
</dbReference>
<dbReference type="SMART" id="SM00363">
    <property type="entry name" value="S4"/>
    <property type="match status" value="1"/>
</dbReference>
<dbReference type="Pfam" id="PF00849">
    <property type="entry name" value="PseudoU_synth_2"/>
    <property type="match status" value="1"/>
</dbReference>
<keyword evidence="2 5" id="KW-0413">Isomerase</keyword>
<proteinExistence type="inferred from homology"/>
<dbReference type="InterPro" id="IPR020103">
    <property type="entry name" value="PsdUridine_synth_cat_dom_sf"/>
</dbReference>
<dbReference type="Pfam" id="PF01479">
    <property type="entry name" value="S4"/>
    <property type="match status" value="1"/>
</dbReference>
<comment type="function">
    <text evidence="5">Responsible for synthesis of pseudouridine from uracil.</text>
</comment>
<dbReference type="InterPro" id="IPR006224">
    <property type="entry name" value="PsdUridine_synth_RluA-like_CS"/>
</dbReference>
<dbReference type="GO" id="GO:0003723">
    <property type="term" value="F:RNA binding"/>
    <property type="evidence" value="ECO:0007669"/>
    <property type="project" value="UniProtKB-KW"/>
</dbReference>
<dbReference type="CDD" id="cd02869">
    <property type="entry name" value="PseudoU_synth_RluA_like"/>
    <property type="match status" value="1"/>
</dbReference>
<dbReference type="NCBIfam" id="TIGR00005">
    <property type="entry name" value="rluA_subfam"/>
    <property type="match status" value="1"/>
</dbReference>
<dbReference type="PANTHER" id="PTHR21600:SF44">
    <property type="entry name" value="RIBOSOMAL LARGE SUBUNIT PSEUDOURIDINE SYNTHASE D"/>
    <property type="match status" value="1"/>
</dbReference>
<evidence type="ECO:0000256" key="4">
    <source>
        <dbReference type="PROSITE-ProRule" id="PRU00182"/>
    </source>
</evidence>
<dbReference type="InterPro" id="IPR006145">
    <property type="entry name" value="PsdUridine_synth_RsuA/RluA"/>
</dbReference>
<evidence type="ECO:0000259" key="6">
    <source>
        <dbReference type="SMART" id="SM00363"/>
    </source>
</evidence>
<feature type="domain" description="RNA-binding S4" evidence="6">
    <location>
        <begin position="12"/>
        <end position="76"/>
    </location>
</feature>
<comment type="caution">
    <text evidence="7">The sequence shown here is derived from an EMBL/GenBank/DDBJ whole genome shotgun (WGS) entry which is preliminary data.</text>
</comment>
<dbReference type="PROSITE" id="PS50889">
    <property type="entry name" value="S4"/>
    <property type="match status" value="1"/>
</dbReference>
<keyword evidence="4" id="KW-0694">RNA-binding</keyword>
<sequence length="317" mass="35520">MDYFVDETGVGDRLDSWLTKLSPEWSRSQVAKLIKAGTVKVDGAVVTVHYALRLGQKVTVPEWRQTARDFVARPRLDLRDKVVVLAETKDYVVVEKPAGMIVHYPICKPGQEPERNPALVDWLVEHYPGASKIGDDPSRPGIVHRLDKQVSGVIVMALTEDSFADLKRQFKKRLVEKRYQALVHGAIIKDSDVINFPLVRSTDGSKMAAKPFGDETSKIAISEFTVLQRFINYTFLEVLLKTGRTHQIRAHLAAYGHPVVGDSIYGTATTRRQDAKLALGRVFLASCVLGFTDLNGEPQRFERDIPKNLKTLLSKVK</sequence>
<protein>
    <recommendedName>
        <fullName evidence="5">Pseudouridine synthase</fullName>
        <ecNumber evidence="5">5.4.99.-</ecNumber>
    </recommendedName>
</protein>
<dbReference type="Proteomes" id="UP000228533">
    <property type="component" value="Unassembled WGS sequence"/>
</dbReference>
<evidence type="ECO:0000313" key="7">
    <source>
        <dbReference type="EMBL" id="PIT96402.1"/>
    </source>
</evidence>
<feature type="active site" evidence="3">
    <location>
        <position position="147"/>
    </location>
</feature>
<gene>
    <name evidence="7" type="ORF">COT94_00365</name>
</gene>
<evidence type="ECO:0000256" key="5">
    <source>
        <dbReference type="RuleBase" id="RU362028"/>
    </source>
</evidence>
<accession>A0A2M6WUD2</accession>
<dbReference type="SUPFAM" id="SSF55120">
    <property type="entry name" value="Pseudouridine synthase"/>
    <property type="match status" value="1"/>
</dbReference>
<dbReference type="InterPro" id="IPR036986">
    <property type="entry name" value="S4_RNA-bd_sf"/>
</dbReference>
<dbReference type="PROSITE" id="PS01129">
    <property type="entry name" value="PSI_RLU"/>
    <property type="match status" value="1"/>
</dbReference>
<dbReference type="CDD" id="cd00165">
    <property type="entry name" value="S4"/>
    <property type="match status" value="1"/>
</dbReference>
<organism evidence="7 8">
    <name type="scientific">Candidatus Falkowbacteria bacterium CG10_big_fil_rev_8_21_14_0_10_37_14</name>
    <dbReference type="NCBI Taxonomy" id="1974561"/>
    <lineage>
        <taxon>Bacteria</taxon>
        <taxon>Candidatus Falkowiibacteriota</taxon>
    </lineage>
</organism>
<dbReference type="EMBL" id="PFAM01000004">
    <property type="protein sequence ID" value="PIT96402.1"/>
    <property type="molecule type" value="Genomic_DNA"/>
</dbReference>
<dbReference type="EC" id="5.4.99.-" evidence="5"/>
<evidence type="ECO:0000256" key="3">
    <source>
        <dbReference type="PIRSR" id="PIRSR606225-1"/>
    </source>
</evidence>
<comment type="similarity">
    <text evidence="1 5">Belongs to the pseudouridine synthase RluA family.</text>
</comment>
<name>A0A2M6WUD2_9BACT</name>
<dbReference type="Gene3D" id="3.10.290.10">
    <property type="entry name" value="RNA-binding S4 domain"/>
    <property type="match status" value="1"/>
</dbReference>
<comment type="catalytic activity">
    <reaction evidence="5">
        <text>a uridine in RNA = a pseudouridine in RNA</text>
        <dbReference type="Rhea" id="RHEA:48348"/>
        <dbReference type="Rhea" id="RHEA-COMP:12068"/>
        <dbReference type="Rhea" id="RHEA-COMP:12069"/>
        <dbReference type="ChEBI" id="CHEBI:65314"/>
        <dbReference type="ChEBI" id="CHEBI:65315"/>
    </reaction>
</comment>
<evidence type="ECO:0000256" key="2">
    <source>
        <dbReference type="ARBA" id="ARBA00023235"/>
    </source>
</evidence>
<dbReference type="InterPro" id="IPR006225">
    <property type="entry name" value="PsdUridine_synth_RluC/D"/>
</dbReference>
<dbReference type="GO" id="GO:0120159">
    <property type="term" value="F:rRNA pseudouridine synthase activity"/>
    <property type="evidence" value="ECO:0007669"/>
    <property type="project" value="UniProtKB-ARBA"/>
</dbReference>